<keyword evidence="2" id="KW-1185">Reference proteome</keyword>
<name>A0A4Z2JAA0_9TELE</name>
<dbReference type="Proteomes" id="UP000314294">
    <property type="component" value="Unassembled WGS sequence"/>
</dbReference>
<accession>A0A4Z2JAA0</accession>
<organism evidence="1 2">
    <name type="scientific">Liparis tanakae</name>
    <name type="common">Tanaka's snailfish</name>
    <dbReference type="NCBI Taxonomy" id="230148"/>
    <lineage>
        <taxon>Eukaryota</taxon>
        <taxon>Metazoa</taxon>
        <taxon>Chordata</taxon>
        <taxon>Craniata</taxon>
        <taxon>Vertebrata</taxon>
        <taxon>Euteleostomi</taxon>
        <taxon>Actinopterygii</taxon>
        <taxon>Neopterygii</taxon>
        <taxon>Teleostei</taxon>
        <taxon>Neoteleostei</taxon>
        <taxon>Acanthomorphata</taxon>
        <taxon>Eupercaria</taxon>
        <taxon>Perciformes</taxon>
        <taxon>Cottioidei</taxon>
        <taxon>Cottales</taxon>
        <taxon>Liparidae</taxon>
        <taxon>Liparis</taxon>
    </lineage>
</organism>
<dbReference type="AlphaFoldDB" id="A0A4Z2JAA0"/>
<protein>
    <submittedName>
        <fullName evidence="1">Uncharacterized protein</fullName>
    </submittedName>
</protein>
<gene>
    <name evidence="1" type="ORF">EYF80_002722</name>
</gene>
<reference evidence="1 2" key="1">
    <citation type="submission" date="2019-03" db="EMBL/GenBank/DDBJ databases">
        <title>First draft genome of Liparis tanakae, snailfish: a comprehensive survey of snailfish specific genes.</title>
        <authorList>
            <person name="Kim W."/>
            <person name="Song I."/>
            <person name="Jeong J.-H."/>
            <person name="Kim D."/>
            <person name="Kim S."/>
            <person name="Ryu S."/>
            <person name="Song J.Y."/>
            <person name="Lee S.K."/>
        </authorList>
    </citation>
    <scope>NUCLEOTIDE SEQUENCE [LARGE SCALE GENOMIC DNA]</scope>
    <source>
        <tissue evidence="1">Muscle</tissue>
    </source>
</reference>
<proteinExistence type="predicted"/>
<evidence type="ECO:0000313" key="2">
    <source>
        <dbReference type="Proteomes" id="UP000314294"/>
    </source>
</evidence>
<dbReference type="EMBL" id="SRLO01000012">
    <property type="protein sequence ID" value="TNN86967.1"/>
    <property type="molecule type" value="Genomic_DNA"/>
</dbReference>
<sequence length="284" mass="29549">MCESKEPREKRGQSSVITVCSSWLEGDDDCSARPGRLSAAGGRRPYGPRVIWAQPAQGLEGLWKGRAEGHGVHGHNGTDGHFSLALPNSLSIRSGAAGNIHAVCLREARWRTSLPSTSMLRAKAVRSTGEADFGVGADGQGVARRGRGGELRLDAGRLRGQIPDGQCAGLASDNQCAAIRQQLTGADAVQLGHGALAARLADVPDLDTAFATSIDVTCGVADGNGANHFAVAQRVDLAGVAWNTRADQGVGREGHGLHLTVCTDVEGVSPGGKVTGQRFMSLLF</sequence>
<comment type="caution">
    <text evidence="1">The sequence shown here is derived from an EMBL/GenBank/DDBJ whole genome shotgun (WGS) entry which is preliminary data.</text>
</comment>
<evidence type="ECO:0000313" key="1">
    <source>
        <dbReference type="EMBL" id="TNN86967.1"/>
    </source>
</evidence>